<dbReference type="EMBL" id="JAQFWP010000008">
    <property type="protein sequence ID" value="MDA2804125.1"/>
    <property type="molecule type" value="Genomic_DNA"/>
</dbReference>
<evidence type="ECO:0000259" key="3">
    <source>
        <dbReference type="Pfam" id="PF01243"/>
    </source>
</evidence>
<name>A0ABT4TI86_9ACTN</name>
<proteinExistence type="predicted"/>
<feature type="compositionally biased region" description="Basic and acidic residues" evidence="2">
    <location>
        <begin position="1"/>
        <end position="13"/>
    </location>
</feature>
<evidence type="ECO:0000313" key="4">
    <source>
        <dbReference type="EMBL" id="MDA2804125.1"/>
    </source>
</evidence>
<dbReference type="RefSeq" id="WP_270676652.1">
    <property type="nucleotide sequence ID" value="NZ_JAQFWP010000008.1"/>
</dbReference>
<accession>A0ABT4TI86</accession>
<evidence type="ECO:0000256" key="1">
    <source>
        <dbReference type="ARBA" id="ARBA00023002"/>
    </source>
</evidence>
<evidence type="ECO:0000256" key="2">
    <source>
        <dbReference type="SAM" id="MobiDB-lite"/>
    </source>
</evidence>
<dbReference type="PANTHER" id="PTHR35176">
    <property type="entry name" value="HEME OXYGENASE HI_0854-RELATED"/>
    <property type="match status" value="1"/>
</dbReference>
<dbReference type="InterPro" id="IPR011576">
    <property type="entry name" value="Pyridox_Oxase_N"/>
</dbReference>
<dbReference type="InterPro" id="IPR052019">
    <property type="entry name" value="F420H2_bilvrd_red/Heme_oxyg"/>
</dbReference>
<evidence type="ECO:0000313" key="5">
    <source>
        <dbReference type="Proteomes" id="UP001165685"/>
    </source>
</evidence>
<dbReference type="Proteomes" id="UP001165685">
    <property type="component" value="Unassembled WGS sequence"/>
</dbReference>
<dbReference type="PANTHER" id="PTHR35176:SF4">
    <property type="entry name" value="PYRIDOXAMINE 5'-PHOSPHATE OXIDASE-RELATED FMN-BINDING"/>
    <property type="match status" value="1"/>
</dbReference>
<organism evidence="4 5">
    <name type="scientific">Nocardiopsis suaedae</name>
    <dbReference type="NCBI Taxonomy" id="3018444"/>
    <lineage>
        <taxon>Bacteria</taxon>
        <taxon>Bacillati</taxon>
        <taxon>Actinomycetota</taxon>
        <taxon>Actinomycetes</taxon>
        <taxon>Streptosporangiales</taxon>
        <taxon>Nocardiopsidaceae</taxon>
        <taxon>Nocardiopsis</taxon>
    </lineage>
</organism>
<sequence length="175" mass="18990">MTDRTDPAGELDARYSGPGAQATPWQQARHALEAAGVYWLSTVRPDGRPHVTPLIAVWRDHALHFCTGPEERKARNLAHNPHCTLTTGANDLGKGLDVVVEGRVDPVTDEAVLALLADDFAAKYGEVWRFEVRDGGFAHENGTALVFRVDPVTAFGFGRGEAASQTRWCFPASPA</sequence>
<dbReference type="Gene3D" id="2.30.110.10">
    <property type="entry name" value="Electron Transport, Fmn-binding Protein, Chain A"/>
    <property type="match status" value="1"/>
</dbReference>
<gene>
    <name evidence="4" type="ORF">O4U47_06345</name>
</gene>
<dbReference type="SUPFAM" id="SSF50475">
    <property type="entry name" value="FMN-binding split barrel"/>
    <property type="match status" value="1"/>
</dbReference>
<dbReference type="InterPro" id="IPR012349">
    <property type="entry name" value="Split_barrel_FMN-bd"/>
</dbReference>
<keyword evidence="5" id="KW-1185">Reference proteome</keyword>
<protein>
    <submittedName>
        <fullName evidence="4">Pyridoxamine 5'-phosphate oxidase family protein</fullName>
    </submittedName>
</protein>
<dbReference type="Pfam" id="PF01243">
    <property type="entry name" value="PNPOx_N"/>
    <property type="match status" value="1"/>
</dbReference>
<keyword evidence="1" id="KW-0560">Oxidoreductase</keyword>
<feature type="region of interest" description="Disordered" evidence="2">
    <location>
        <begin position="1"/>
        <end position="21"/>
    </location>
</feature>
<reference evidence="4" key="1">
    <citation type="submission" date="2023-01" db="EMBL/GenBank/DDBJ databases">
        <title>Draft genome sequence of Nocardiopsis sp. LSu2-4 isolated from halophytes.</title>
        <authorList>
            <person name="Duangmal K."/>
            <person name="Chantavorakit T."/>
        </authorList>
    </citation>
    <scope>NUCLEOTIDE SEQUENCE</scope>
    <source>
        <strain evidence="4">LSu2-4</strain>
    </source>
</reference>
<feature type="domain" description="Pyridoxamine 5'-phosphate oxidase N-terminal" evidence="3">
    <location>
        <begin position="26"/>
        <end position="140"/>
    </location>
</feature>
<comment type="caution">
    <text evidence="4">The sequence shown here is derived from an EMBL/GenBank/DDBJ whole genome shotgun (WGS) entry which is preliminary data.</text>
</comment>